<organism evidence="2">
    <name type="scientific">Thermodesulfovibrio autotrophicus</name>
    <dbReference type="NCBI Taxonomy" id="3118333"/>
    <lineage>
        <taxon>Bacteria</taxon>
        <taxon>Pseudomonadati</taxon>
        <taxon>Nitrospirota</taxon>
        <taxon>Thermodesulfovibrionia</taxon>
        <taxon>Thermodesulfovibrionales</taxon>
        <taxon>Thermodesulfovibrionaceae</taxon>
        <taxon>Thermodesulfovibrio</taxon>
    </lineage>
</organism>
<dbReference type="RefSeq" id="WP_353684292.1">
    <property type="nucleotide sequence ID" value="NZ_CP144373.1"/>
</dbReference>
<protein>
    <submittedName>
        <fullName evidence="2">ParA family protein</fullName>
    </submittedName>
</protein>
<dbReference type="Gene3D" id="3.40.50.300">
    <property type="entry name" value="P-loop containing nucleotide triphosphate hydrolases"/>
    <property type="match status" value="1"/>
</dbReference>
<dbReference type="KEGG" id="taut:V4D30_00485"/>
<dbReference type="Pfam" id="PF13614">
    <property type="entry name" value="AAA_31"/>
    <property type="match status" value="1"/>
</dbReference>
<evidence type="ECO:0000313" key="2">
    <source>
        <dbReference type="EMBL" id="XCH46769.1"/>
    </source>
</evidence>
<accession>A0AAU8GZS0</accession>
<dbReference type="PANTHER" id="PTHR13696">
    <property type="entry name" value="P-LOOP CONTAINING NUCLEOSIDE TRIPHOSPHATE HYDROLASE"/>
    <property type="match status" value="1"/>
</dbReference>
<name>A0AAU8GZS0_9BACT</name>
<dbReference type="PANTHER" id="PTHR13696:SF52">
    <property type="entry name" value="PARA FAMILY PROTEIN CT_582"/>
    <property type="match status" value="1"/>
</dbReference>
<proteinExistence type="predicted"/>
<sequence length="257" mass="28834">MCTIITVTNRKGGTGKSTTVVNLSAEFALRGKKILVIDLDTQGHATIGLGLSLNKNLYTIHSILCNSEVSILKAVFKTDWENLFIIPADPLFEHGRVLNNRALRDVIEKAGFHREFDFILIDTPPSLDSLLINALVASDYVLIPFLPHFLSTEGIKSLARLFFKIAVRENPSLKLLGLIPVMINQRIQQHRKVTDSVSNQFGKNRVFHGIRADIKLVEAFENHTPVKLYSPNSRGALDYEILADEILLEIEKRKGHK</sequence>
<dbReference type="InterPro" id="IPR027417">
    <property type="entry name" value="P-loop_NTPase"/>
</dbReference>
<dbReference type="EMBL" id="CP144373">
    <property type="protein sequence ID" value="XCH46769.1"/>
    <property type="molecule type" value="Genomic_DNA"/>
</dbReference>
<dbReference type="SUPFAM" id="SSF52540">
    <property type="entry name" value="P-loop containing nucleoside triphosphate hydrolases"/>
    <property type="match status" value="1"/>
</dbReference>
<dbReference type="InterPro" id="IPR050678">
    <property type="entry name" value="DNA_Partitioning_ATPase"/>
</dbReference>
<evidence type="ECO:0000259" key="1">
    <source>
        <dbReference type="Pfam" id="PF13614"/>
    </source>
</evidence>
<dbReference type="InterPro" id="IPR025669">
    <property type="entry name" value="AAA_dom"/>
</dbReference>
<feature type="domain" description="AAA" evidence="1">
    <location>
        <begin position="3"/>
        <end position="174"/>
    </location>
</feature>
<gene>
    <name evidence="2" type="ORF">V4D30_00485</name>
</gene>
<reference evidence="2" key="1">
    <citation type="submission" date="2024-01" db="EMBL/GenBank/DDBJ databases">
        <title>The first autotrophic representatives of the genus Thermodesulfovibrio.</title>
        <authorList>
            <person name="Maltseva A.I."/>
            <person name="Elcheninov A.G."/>
            <person name="Kublanov I.V."/>
            <person name="Lebedinsky A.V."/>
            <person name="Frolov E.N."/>
        </authorList>
    </citation>
    <scope>NUCLEOTIDE SEQUENCE</scope>
    <source>
        <strain evidence="2">3907-1M</strain>
    </source>
</reference>
<dbReference type="AlphaFoldDB" id="A0AAU8GZS0"/>
<dbReference type="CDD" id="cd02042">
    <property type="entry name" value="ParAB_family"/>
    <property type="match status" value="1"/>
</dbReference>